<organism evidence="1 2">
    <name type="scientific">Puccinia coronata f. sp. avenae</name>
    <dbReference type="NCBI Taxonomy" id="200324"/>
    <lineage>
        <taxon>Eukaryota</taxon>
        <taxon>Fungi</taxon>
        <taxon>Dikarya</taxon>
        <taxon>Basidiomycota</taxon>
        <taxon>Pucciniomycotina</taxon>
        <taxon>Pucciniomycetes</taxon>
        <taxon>Pucciniales</taxon>
        <taxon>Pucciniaceae</taxon>
        <taxon>Puccinia</taxon>
    </lineage>
</organism>
<dbReference type="AlphaFoldDB" id="A0A2N5UK81"/>
<protein>
    <submittedName>
        <fullName evidence="1">Uncharacterized protein</fullName>
    </submittedName>
</protein>
<reference evidence="1 2" key="1">
    <citation type="submission" date="2017-11" db="EMBL/GenBank/DDBJ databases">
        <title>De novo assembly and phasing of dikaryotic genomes from two isolates of Puccinia coronata f. sp. avenae, the causal agent of oat crown rust.</title>
        <authorList>
            <person name="Miller M.E."/>
            <person name="Zhang Y."/>
            <person name="Omidvar V."/>
            <person name="Sperschneider J."/>
            <person name="Schwessinger B."/>
            <person name="Raley C."/>
            <person name="Palmer J.M."/>
            <person name="Garnica D."/>
            <person name="Upadhyaya N."/>
            <person name="Rathjen J."/>
            <person name="Taylor J.M."/>
            <person name="Park R.F."/>
            <person name="Dodds P.N."/>
            <person name="Hirsch C.D."/>
            <person name="Kianian S.F."/>
            <person name="Figueroa M."/>
        </authorList>
    </citation>
    <scope>NUCLEOTIDE SEQUENCE [LARGE SCALE GENOMIC DNA]</scope>
    <source>
        <strain evidence="1">12SD80</strain>
    </source>
</reference>
<evidence type="ECO:0000313" key="2">
    <source>
        <dbReference type="Proteomes" id="UP000235392"/>
    </source>
</evidence>
<name>A0A2N5UK81_9BASI</name>
<sequence>MVRLTRLKISSKIKPNSDGAKMKELEKQIIHRESVMINFFGSRDALKIELEKIQQMDSYKHFMEVLISPTINYHYQFQFLEPRGDFQLSKAKGVKNRLRSILGNIGNDKQQNLKKIKEQGEIALGDIRKGIKSVAKLKEEEKYILRLLTQEGYGKS</sequence>
<dbReference type="EMBL" id="PGCI01000132">
    <property type="protein sequence ID" value="PLW38168.1"/>
    <property type="molecule type" value="Genomic_DNA"/>
</dbReference>
<evidence type="ECO:0000313" key="1">
    <source>
        <dbReference type="EMBL" id="PLW38168.1"/>
    </source>
</evidence>
<proteinExistence type="predicted"/>
<gene>
    <name evidence="1" type="ORF">PCASD_09471</name>
</gene>
<comment type="caution">
    <text evidence="1">The sequence shown here is derived from an EMBL/GenBank/DDBJ whole genome shotgun (WGS) entry which is preliminary data.</text>
</comment>
<accession>A0A2N5UK81</accession>
<dbReference type="Proteomes" id="UP000235392">
    <property type="component" value="Unassembled WGS sequence"/>
</dbReference>